<dbReference type="SUPFAM" id="SSF51445">
    <property type="entry name" value="(Trans)glycosidases"/>
    <property type="match status" value="1"/>
</dbReference>
<name>A0A9D9IP04_9BACT</name>
<reference evidence="3" key="1">
    <citation type="submission" date="2020-10" db="EMBL/GenBank/DDBJ databases">
        <authorList>
            <person name="Gilroy R."/>
        </authorList>
    </citation>
    <scope>NUCLEOTIDE SEQUENCE</scope>
    <source>
        <strain evidence="3">B1-13419</strain>
    </source>
</reference>
<feature type="signal peptide" evidence="1">
    <location>
        <begin position="1"/>
        <end position="23"/>
    </location>
</feature>
<dbReference type="Pfam" id="PF11790">
    <property type="entry name" value="Glyco_hydro_cc"/>
    <property type="match status" value="1"/>
</dbReference>
<dbReference type="Gene3D" id="2.60.120.260">
    <property type="entry name" value="Galactose-binding domain-like"/>
    <property type="match status" value="1"/>
</dbReference>
<gene>
    <name evidence="3" type="ORF">IAB91_07460</name>
</gene>
<organism evidence="3 4">
    <name type="scientific">Candidatus Cryptobacteroides faecigallinarum</name>
    <dbReference type="NCBI Taxonomy" id="2840763"/>
    <lineage>
        <taxon>Bacteria</taxon>
        <taxon>Pseudomonadati</taxon>
        <taxon>Bacteroidota</taxon>
        <taxon>Bacteroidia</taxon>
        <taxon>Bacteroidales</taxon>
        <taxon>Candidatus Cryptobacteroides</taxon>
    </lineage>
</organism>
<dbReference type="InterPro" id="IPR053183">
    <property type="entry name" value="ASL1"/>
</dbReference>
<dbReference type="Proteomes" id="UP000823757">
    <property type="component" value="Unassembled WGS sequence"/>
</dbReference>
<sequence>MKFRLSLVPVLISAVVISCSKNAGIEPVTPDMANVSYQAKSAKRGVSYNFDQLPQYDIPLLGPAISWSYNWSSNVPSETAQSLFSEYGMDWCPMIWNEKYNPDNIRTYKRAHPEAEYILAFNEPNLTDQANMTPAQAAEYWPDVVALADELGMKLISPAMNYGTLAGYSDPWKWLDEFFAQPGVSLDDVDGIAVHCYMGSATALMDYIDGFRKYGKPIWLTEFCNWDNDNISAEQQMKFMVDAINRLEADNDVFRYAWFIPRGNGEEQCHNSLITGGRPPFSLTELGEVFVNLSTQDKNLYYTPGQIIQAEHYSACQGGITVEPTTDEAGLLHIGNLVAGQKVEYQVDVPGGTRQMELRVRTYLATSVDFTVNGSKVTVNLPDTGRSWSTITVELPFADGKQTIAIEGTNDISPMFNWFRIL</sequence>
<dbReference type="GO" id="GO:0071966">
    <property type="term" value="P:fungal-type cell wall polysaccharide metabolic process"/>
    <property type="evidence" value="ECO:0007669"/>
    <property type="project" value="TreeGrafter"/>
</dbReference>
<dbReference type="PANTHER" id="PTHR34154:SF3">
    <property type="entry name" value="ALKALI-SENSITIVE LINKAGE PROTEIN 1"/>
    <property type="match status" value="1"/>
</dbReference>
<dbReference type="PANTHER" id="PTHR34154">
    <property type="entry name" value="ALKALI-SENSITIVE LINKAGE PROTEIN 1"/>
    <property type="match status" value="1"/>
</dbReference>
<reference evidence="3" key="2">
    <citation type="journal article" date="2021" name="PeerJ">
        <title>Extensive microbial diversity within the chicken gut microbiome revealed by metagenomics and culture.</title>
        <authorList>
            <person name="Gilroy R."/>
            <person name="Ravi A."/>
            <person name="Getino M."/>
            <person name="Pursley I."/>
            <person name="Horton D.L."/>
            <person name="Alikhan N.F."/>
            <person name="Baker D."/>
            <person name="Gharbi K."/>
            <person name="Hall N."/>
            <person name="Watson M."/>
            <person name="Adriaenssens E.M."/>
            <person name="Foster-Nyarko E."/>
            <person name="Jarju S."/>
            <person name="Secka A."/>
            <person name="Antonio M."/>
            <person name="Oren A."/>
            <person name="Chaudhuri R.R."/>
            <person name="La Ragione R."/>
            <person name="Hildebrand F."/>
            <person name="Pallen M.J."/>
        </authorList>
    </citation>
    <scope>NUCLEOTIDE SEQUENCE</scope>
    <source>
        <strain evidence="3">B1-13419</strain>
    </source>
</reference>
<evidence type="ECO:0000256" key="1">
    <source>
        <dbReference type="SAM" id="SignalP"/>
    </source>
</evidence>
<feature type="chain" id="PRO_5039592582" description="CBM6 domain-containing protein" evidence="1">
    <location>
        <begin position="24"/>
        <end position="422"/>
    </location>
</feature>
<keyword evidence="1" id="KW-0732">Signal</keyword>
<dbReference type="Gene3D" id="3.20.20.80">
    <property type="entry name" value="Glycosidases"/>
    <property type="match status" value="1"/>
</dbReference>
<evidence type="ECO:0000313" key="4">
    <source>
        <dbReference type="Proteomes" id="UP000823757"/>
    </source>
</evidence>
<dbReference type="SUPFAM" id="SSF49785">
    <property type="entry name" value="Galactose-binding domain-like"/>
    <property type="match status" value="1"/>
</dbReference>
<protein>
    <recommendedName>
        <fullName evidence="2">CBM6 domain-containing protein</fullName>
    </recommendedName>
</protein>
<accession>A0A9D9IP04</accession>
<dbReference type="EMBL" id="JADIMD010000113">
    <property type="protein sequence ID" value="MBO8475108.1"/>
    <property type="molecule type" value="Genomic_DNA"/>
</dbReference>
<dbReference type="InterPro" id="IPR024655">
    <property type="entry name" value="Asl1_glyco_hydro_catalytic"/>
</dbReference>
<dbReference type="PROSITE" id="PS51175">
    <property type="entry name" value="CBM6"/>
    <property type="match status" value="1"/>
</dbReference>
<dbReference type="GO" id="GO:0030246">
    <property type="term" value="F:carbohydrate binding"/>
    <property type="evidence" value="ECO:0007669"/>
    <property type="project" value="InterPro"/>
</dbReference>
<dbReference type="InterPro" id="IPR008979">
    <property type="entry name" value="Galactose-bd-like_sf"/>
</dbReference>
<dbReference type="PROSITE" id="PS51257">
    <property type="entry name" value="PROKAR_LIPOPROTEIN"/>
    <property type="match status" value="1"/>
</dbReference>
<comment type="caution">
    <text evidence="3">The sequence shown here is derived from an EMBL/GenBank/DDBJ whole genome shotgun (WGS) entry which is preliminary data.</text>
</comment>
<evidence type="ECO:0000259" key="2">
    <source>
        <dbReference type="PROSITE" id="PS51175"/>
    </source>
</evidence>
<feature type="domain" description="CBM6" evidence="2">
    <location>
        <begin position="306"/>
        <end position="422"/>
    </location>
</feature>
<dbReference type="InterPro" id="IPR005084">
    <property type="entry name" value="CBM6"/>
</dbReference>
<proteinExistence type="predicted"/>
<dbReference type="AlphaFoldDB" id="A0A9D9IP04"/>
<evidence type="ECO:0000313" key="3">
    <source>
        <dbReference type="EMBL" id="MBO8475108.1"/>
    </source>
</evidence>
<dbReference type="InterPro" id="IPR017853">
    <property type="entry name" value="GH"/>
</dbReference>